<dbReference type="InterPro" id="IPR006200">
    <property type="entry name" value="LexA"/>
</dbReference>
<keyword evidence="7" id="KW-0805">Transcription regulation</keyword>
<dbReference type="Proteomes" id="UP000320239">
    <property type="component" value="Unassembled WGS sequence"/>
</dbReference>
<keyword evidence="8" id="KW-0238">DNA-binding</keyword>
<dbReference type="InterPro" id="IPR006199">
    <property type="entry name" value="LexA_DNA-bd_dom"/>
</dbReference>
<sequence length="182" mass="19710">MRRYGYPPTVREIGLAVGLSSPSAVTYHLDALQRRGWLTRQPGPRAISLLRPVEEAEPERVLVPLVGAVAAGRPILADEMIEEWLALPIIVTGRGTLFALRVRGDSMVDAAICDGDIVVVRQQPNAEQGEVVAALLDDEATVKQLHRSNGHVQLLPRNTAYPAIAGDHAVILGKVVSVLRHL</sequence>
<evidence type="ECO:0000313" key="15">
    <source>
        <dbReference type="EMBL" id="TWG10711.1"/>
    </source>
</evidence>
<keyword evidence="16" id="KW-1185">Reference proteome</keyword>
<keyword evidence="9" id="KW-0804">Transcription</keyword>
<evidence type="ECO:0000256" key="6">
    <source>
        <dbReference type="ARBA" id="ARBA00022813"/>
    </source>
</evidence>
<dbReference type="NCBIfam" id="TIGR00498">
    <property type="entry name" value="lexA"/>
    <property type="match status" value="1"/>
</dbReference>
<evidence type="ECO:0000259" key="14">
    <source>
        <dbReference type="Pfam" id="PF01726"/>
    </source>
</evidence>
<dbReference type="SUPFAM" id="SSF46785">
    <property type="entry name" value="Winged helix' DNA-binding domain"/>
    <property type="match status" value="1"/>
</dbReference>
<feature type="domain" description="Peptidase S24/S26A/S26B/S26C" evidence="13">
    <location>
        <begin position="64"/>
        <end position="176"/>
    </location>
</feature>
<dbReference type="InterPro" id="IPR050077">
    <property type="entry name" value="LexA_repressor"/>
</dbReference>
<organism evidence="15 16">
    <name type="scientific">Actinoplanes teichomyceticus</name>
    <dbReference type="NCBI Taxonomy" id="1867"/>
    <lineage>
        <taxon>Bacteria</taxon>
        <taxon>Bacillati</taxon>
        <taxon>Actinomycetota</taxon>
        <taxon>Actinomycetes</taxon>
        <taxon>Micromonosporales</taxon>
        <taxon>Micromonosporaceae</taxon>
        <taxon>Actinoplanes</taxon>
    </lineage>
</organism>
<dbReference type="GO" id="GO:0004252">
    <property type="term" value="F:serine-type endopeptidase activity"/>
    <property type="evidence" value="ECO:0007669"/>
    <property type="project" value="InterPro"/>
</dbReference>
<dbReference type="GO" id="GO:0009432">
    <property type="term" value="P:SOS response"/>
    <property type="evidence" value="ECO:0007669"/>
    <property type="project" value="UniProtKB-KW"/>
</dbReference>
<dbReference type="GO" id="GO:0006281">
    <property type="term" value="P:DNA repair"/>
    <property type="evidence" value="ECO:0007669"/>
    <property type="project" value="UniProtKB-KW"/>
</dbReference>
<dbReference type="Gene3D" id="1.10.10.10">
    <property type="entry name" value="Winged helix-like DNA-binding domain superfamily/Winged helix DNA-binding domain"/>
    <property type="match status" value="1"/>
</dbReference>
<keyword evidence="5 12" id="KW-0378">Hydrolase</keyword>
<dbReference type="CDD" id="cd06529">
    <property type="entry name" value="S24_LexA-like"/>
    <property type="match status" value="1"/>
</dbReference>
<dbReference type="EMBL" id="VIWY01000007">
    <property type="protein sequence ID" value="TWG10711.1"/>
    <property type="molecule type" value="Genomic_DNA"/>
</dbReference>
<keyword evidence="6 12" id="KW-0068">Autocatalytic cleavage</keyword>
<gene>
    <name evidence="15" type="ORF">FHX34_107207</name>
</gene>
<evidence type="ECO:0000256" key="2">
    <source>
        <dbReference type="ARBA" id="ARBA00022491"/>
    </source>
</evidence>
<dbReference type="Gene3D" id="2.10.109.10">
    <property type="entry name" value="Umud Fragment, subunit A"/>
    <property type="match status" value="1"/>
</dbReference>
<dbReference type="InterPro" id="IPR036390">
    <property type="entry name" value="WH_DNA-bd_sf"/>
</dbReference>
<dbReference type="PANTHER" id="PTHR33516">
    <property type="entry name" value="LEXA REPRESSOR"/>
    <property type="match status" value="1"/>
</dbReference>
<evidence type="ECO:0000256" key="5">
    <source>
        <dbReference type="ARBA" id="ARBA00022801"/>
    </source>
</evidence>
<evidence type="ECO:0000256" key="7">
    <source>
        <dbReference type="ARBA" id="ARBA00023015"/>
    </source>
</evidence>
<protein>
    <submittedName>
        <fullName evidence="15">Repressor LexA</fullName>
    </submittedName>
</protein>
<evidence type="ECO:0000256" key="10">
    <source>
        <dbReference type="ARBA" id="ARBA00023204"/>
    </source>
</evidence>
<dbReference type="SUPFAM" id="SSF51306">
    <property type="entry name" value="LexA/Signal peptidase"/>
    <property type="match status" value="1"/>
</dbReference>
<dbReference type="InterPro" id="IPR039418">
    <property type="entry name" value="LexA-like"/>
</dbReference>
<evidence type="ECO:0000256" key="4">
    <source>
        <dbReference type="ARBA" id="ARBA00022763"/>
    </source>
</evidence>
<evidence type="ECO:0000259" key="13">
    <source>
        <dbReference type="Pfam" id="PF00717"/>
    </source>
</evidence>
<reference evidence="15 16" key="1">
    <citation type="submission" date="2019-06" db="EMBL/GenBank/DDBJ databases">
        <title>Sequencing the genomes of 1000 actinobacteria strains.</title>
        <authorList>
            <person name="Klenk H.-P."/>
        </authorList>
    </citation>
    <scope>NUCLEOTIDE SEQUENCE [LARGE SCALE GENOMIC DNA]</scope>
    <source>
        <strain evidence="15 16">DSM 43866</strain>
    </source>
</reference>
<dbReference type="AlphaFoldDB" id="A0A561VGI1"/>
<evidence type="ECO:0000313" key="16">
    <source>
        <dbReference type="Proteomes" id="UP000320239"/>
    </source>
</evidence>
<comment type="similarity">
    <text evidence="1 12">Belongs to the peptidase S24 family.</text>
</comment>
<evidence type="ECO:0000256" key="3">
    <source>
        <dbReference type="ARBA" id="ARBA00022705"/>
    </source>
</evidence>
<evidence type="ECO:0000256" key="1">
    <source>
        <dbReference type="ARBA" id="ARBA00007484"/>
    </source>
</evidence>
<evidence type="ECO:0000256" key="12">
    <source>
        <dbReference type="RuleBase" id="RU003991"/>
    </source>
</evidence>
<name>A0A561VGI1_ACTTI</name>
<dbReference type="InterPro" id="IPR006197">
    <property type="entry name" value="Peptidase_S24_LexA"/>
</dbReference>
<dbReference type="InterPro" id="IPR036286">
    <property type="entry name" value="LexA/Signal_pep-like_sf"/>
</dbReference>
<dbReference type="PRINTS" id="PR00726">
    <property type="entry name" value="LEXASERPTASE"/>
</dbReference>
<dbReference type="GO" id="GO:0006508">
    <property type="term" value="P:proteolysis"/>
    <property type="evidence" value="ECO:0007669"/>
    <property type="project" value="InterPro"/>
</dbReference>
<dbReference type="GO" id="GO:0003677">
    <property type="term" value="F:DNA binding"/>
    <property type="evidence" value="ECO:0007669"/>
    <property type="project" value="UniProtKB-KW"/>
</dbReference>
<dbReference type="Pfam" id="PF00717">
    <property type="entry name" value="Peptidase_S24"/>
    <property type="match status" value="1"/>
</dbReference>
<comment type="caution">
    <text evidence="15">The sequence shown here is derived from an EMBL/GenBank/DDBJ whole genome shotgun (WGS) entry which is preliminary data.</text>
</comment>
<accession>A0A561VGI1</accession>
<keyword evidence="4" id="KW-0227">DNA damage</keyword>
<dbReference type="InterPro" id="IPR036388">
    <property type="entry name" value="WH-like_DNA-bd_sf"/>
</dbReference>
<evidence type="ECO:0000256" key="11">
    <source>
        <dbReference type="ARBA" id="ARBA00023236"/>
    </source>
</evidence>
<feature type="domain" description="LexA repressor DNA-binding" evidence="14">
    <location>
        <begin position="2"/>
        <end position="43"/>
    </location>
</feature>
<dbReference type="InterPro" id="IPR015927">
    <property type="entry name" value="Peptidase_S24_S26A/B/C"/>
</dbReference>
<dbReference type="GO" id="GO:0045892">
    <property type="term" value="P:negative regulation of DNA-templated transcription"/>
    <property type="evidence" value="ECO:0007669"/>
    <property type="project" value="InterPro"/>
</dbReference>
<evidence type="ECO:0000256" key="9">
    <source>
        <dbReference type="ARBA" id="ARBA00023163"/>
    </source>
</evidence>
<evidence type="ECO:0000256" key="8">
    <source>
        <dbReference type="ARBA" id="ARBA00023125"/>
    </source>
</evidence>
<keyword evidence="2" id="KW-0678">Repressor</keyword>
<dbReference type="Pfam" id="PF01726">
    <property type="entry name" value="LexA_DNA_bind"/>
    <property type="match status" value="1"/>
</dbReference>
<dbReference type="GO" id="GO:0006260">
    <property type="term" value="P:DNA replication"/>
    <property type="evidence" value="ECO:0007669"/>
    <property type="project" value="UniProtKB-KW"/>
</dbReference>
<keyword evidence="11" id="KW-0742">SOS response</keyword>
<keyword evidence="3" id="KW-0235">DNA replication</keyword>
<dbReference type="PANTHER" id="PTHR33516:SF2">
    <property type="entry name" value="LEXA REPRESSOR-RELATED"/>
    <property type="match status" value="1"/>
</dbReference>
<dbReference type="FunFam" id="2.10.109.10:FF:000001">
    <property type="entry name" value="LexA repressor"/>
    <property type="match status" value="1"/>
</dbReference>
<proteinExistence type="inferred from homology"/>
<keyword evidence="10" id="KW-0234">DNA repair</keyword>